<reference evidence="3 4" key="1">
    <citation type="submission" date="2024-06" db="EMBL/GenBank/DDBJ databases">
        <title>Draft genome sequence of Geodermatophilus badlandi, a novel member of the Geodermatophilaceae isolated from badland sedimentary rocks in the Red desert, Wyoming, USA.</title>
        <authorList>
            <person name="Ben Tekaya S."/>
            <person name="Nouioui I."/>
            <person name="Flores G.M."/>
            <person name="Shaal M.N."/>
            <person name="Bredoire F."/>
            <person name="Basile F."/>
            <person name="Van Diepen L."/>
            <person name="Ward N.L."/>
        </authorList>
    </citation>
    <scope>NUCLEOTIDE SEQUENCE [LARGE SCALE GENOMIC DNA]</scope>
    <source>
        <strain evidence="3 4">WL48A</strain>
    </source>
</reference>
<feature type="compositionally biased region" description="Low complexity" evidence="1">
    <location>
        <begin position="169"/>
        <end position="189"/>
    </location>
</feature>
<comment type="caution">
    <text evidence="3">The sequence shown here is derived from an EMBL/GenBank/DDBJ whole genome shotgun (WGS) entry which is preliminary data.</text>
</comment>
<dbReference type="RefSeq" id="WP_369203160.1">
    <property type="nucleotide sequence ID" value="NZ_JBFNXQ010000005.1"/>
</dbReference>
<sequence length="189" mass="19762">MSTAPGLRRAVLTAHVVTSVGWLGAVLAYLALDVTASTSADAEVVRAAYVAMELTVVYAIVPVAVTSVVIGVINALGTSWGLFQHYWVVLKLLLTLVASAVLLAETPTIRSLAEAAGSDADPRGLPGTLPHSVGSLIVLLVVTVVSIYKPRGLTRYGWRRQQAQRRAPRQPSASRAASGPSAPANEEVA</sequence>
<gene>
    <name evidence="3" type="ORF">ABQ292_03260</name>
</gene>
<proteinExistence type="predicted"/>
<feature type="region of interest" description="Disordered" evidence="1">
    <location>
        <begin position="159"/>
        <end position="189"/>
    </location>
</feature>
<dbReference type="EMBL" id="JBFNXQ010000005">
    <property type="protein sequence ID" value="MEX5717385.1"/>
    <property type="molecule type" value="Genomic_DNA"/>
</dbReference>
<feature type="transmembrane region" description="Helical" evidence="2">
    <location>
        <begin position="56"/>
        <end position="76"/>
    </location>
</feature>
<feature type="transmembrane region" description="Helical" evidence="2">
    <location>
        <begin position="88"/>
        <end position="109"/>
    </location>
</feature>
<organism evidence="3 4">
    <name type="scientific">Geodermatophilus maliterrae</name>
    <dbReference type="NCBI Taxonomy" id="3162531"/>
    <lineage>
        <taxon>Bacteria</taxon>
        <taxon>Bacillati</taxon>
        <taxon>Actinomycetota</taxon>
        <taxon>Actinomycetes</taxon>
        <taxon>Geodermatophilales</taxon>
        <taxon>Geodermatophilaceae</taxon>
        <taxon>Geodermatophilus</taxon>
    </lineage>
</organism>
<feature type="transmembrane region" description="Helical" evidence="2">
    <location>
        <begin position="12"/>
        <end position="32"/>
    </location>
</feature>
<feature type="transmembrane region" description="Helical" evidence="2">
    <location>
        <begin position="129"/>
        <end position="148"/>
    </location>
</feature>
<name>A0ABV3XA04_9ACTN</name>
<keyword evidence="2" id="KW-0812">Transmembrane</keyword>
<evidence type="ECO:0000313" key="3">
    <source>
        <dbReference type="EMBL" id="MEX5717385.1"/>
    </source>
</evidence>
<accession>A0ABV3XA04</accession>
<evidence type="ECO:0000313" key="4">
    <source>
        <dbReference type="Proteomes" id="UP001560045"/>
    </source>
</evidence>
<protein>
    <recommendedName>
        <fullName evidence="5">DUF2269 domain-containing protein</fullName>
    </recommendedName>
</protein>
<keyword evidence="2" id="KW-1133">Transmembrane helix</keyword>
<keyword evidence="4" id="KW-1185">Reference proteome</keyword>
<evidence type="ECO:0008006" key="5">
    <source>
        <dbReference type="Google" id="ProtNLM"/>
    </source>
</evidence>
<dbReference type="Proteomes" id="UP001560045">
    <property type="component" value="Unassembled WGS sequence"/>
</dbReference>
<keyword evidence="2" id="KW-0472">Membrane</keyword>
<evidence type="ECO:0000256" key="1">
    <source>
        <dbReference type="SAM" id="MobiDB-lite"/>
    </source>
</evidence>
<evidence type="ECO:0000256" key="2">
    <source>
        <dbReference type="SAM" id="Phobius"/>
    </source>
</evidence>